<organism evidence="2 3">
    <name type="scientific">Actinomadura sediminis</name>
    <dbReference type="NCBI Taxonomy" id="1038904"/>
    <lineage>
        <taxon>Bacteria</taxon>
        <taxon>Bacillati</taxon>
        <taxon>Actinomycetota</taxon>
        <taxon>Actinomycetes</taxon>
        <taxon>Streptosporangiales</taxon>
        <taxon>Thermomonosporaceae</taxon>
        <taxon>Actinomadura</taxon>
    </lineage>
</organism>
<accession>A0ABW3EXW9</accession>
<name>A0ABW3EXW9_9ACTN</name>
<reference evidence="3" key="1">
    <citation type="journal article" date="2019" name="Int. J. Syst. Evol. Microbiol.">
        <title>The Global Catalogue of Microorganisms (GCM) 10K type strain sequencing project: providing services to taxonomists for standard genome sequencing and annotation.</title>
        <authorList>
            <consortium name="The Broad Institute Genomics Platform"/>
            <consortium name="The Broad Institute Genome Sequencing Center for Infectious Disease"/>
            <person name="Wu L."/>
            <person name="Ma J."/>
        </authorList>
    </citation>
    <scope>NUCLEOTIDE SEQUENCE [LARGE SCALE GENOMIC DNA]</scope>
    <source>
        <strain evidence="3">JCM 31202</strain>
    </source>
</reference>
<sequence length="199" mass="20876">MLDPHFVFLAAAIGLTGSVRYAIATVRGSTRPNRVTWSLWAAAPLIGFFAQLDGGVGLPSVTTLSAGLGPLIVLLASFANRRSTARVGAFDLACGAVAVMALIVWVGLDRAPVAVVFAVLADGVGAVPTIRKAWGDPESENAGFYALVGVNSTITLLTIDRWTLDTWVFPGYMLAICLTLLAIIGLRRPRVRPLESGAG</sequence>
<dbReference type="Proteomes" id="UP001596972">
    <property type="component" value="Unassembled WGS sequence"/>
</dbReference>
<protein>
    <recommendedName>
        <fullName evidence="4">MFS transporter</fullName>
    </recommendedName>
</protein>
<evidence type="ECO:0000313" key="2">
    <source>
        <dbReference type="EMBL" id="MFD0905314.1"/>
    </source>
</evidence>
<keyword evidence="3" id="KW-1185">Reference proteome</keyword>
<evidence type="ECO:0000256" key="1">
    <source>
        <dbReference type="SAM" id="Phobius"/>
    </source>
</evidence>
<evidence type="ECO:0008006" key="4">
    <source>
        <dbReference type="Google" id="ProtNLM"/>
    </source>
</evidence>
<proteinExistence type="predicted"/>
<keyword evidence="1" id="KW-0812">Transmembrane</keyword>
<keyword evidence="1" id="KW-0472">Membrane</keyword>
<feature type="transmembrane region" description="Helical" evidence="1">
    <location>
        <begin position="88"/>
        <end position="107"/>
    </location>
</feature>
<comment type="caution">
    <text evidence="2">The sequence shown here is derived from an EMBL/GenBank/DDBJ whole genome shotgun (WGS) entry which is preliminary data.</text>
</comment>
<dbReference type="EMBL" id="JBHTJA010000127">
    <property type="protein sequence ID" value="MFD0905314.1"/>
    <property type="molecule type" value="Genomic_DNA"/>
</dbReference>
<feature type="transmembrane region" description="Helical" evidence="1">
    <location>
        <begin position="167"/>
        <end position="186"/>
    </location>
</feature>
<dbReference type="RefSeq" id="WP_378306099.1">
    <property type="nucleotide sequence ID" value="NZ_JBHTJA010000127.1"/>
</dbReference>
<feature type="transmembrane region" description="Helical" evidence="1">
    <location>
        <begin position="58"/>
        <end position="76"/>
    </location>
</feature>
<feature type="transmembrane region" description="Helical" evidence="1">
    <location>
        <begin position="35"/>
        <end position="52"/>
    </location>
</feature>
<evidence type="ECO:0000313" key="3">
    <source>
        <dbReference type="Proteomes" id="UP001596972"/>
    </source>
</evidence>
<gene>
    <name evidence="2" type="ORF">ACFQ11_33410</name>
</gene>
<keyword evidence="1" id="KW-1133">Transmembrane helix</keyword>
<feature type="transmembrane region" description="Helical" evidence="1">
    <location>
        <begin position="113"/>
        <end position="130"/>
    </location>
</feature>
<feature type="transmembrane region" description="Helical" evidence="1">
    <location>
        <begin position="142"/>
        <end position="161"/>
    </location>
</feature>
<feature type="transmembrane region" description="Helical" evidence="1">
    <location>
        <begin position="6"/>
        <end position="23"/>
    </location>
</feature>